<feature type="signal peptide" evidence="1">
    <location>
        <begin position="1"/>
        <end position="21"/>
    </location>
</feature>
<proteinExistence type="predicted"/>
<keyword evidence="3" id="KW-1185">Reference proteome</keyword>
<evidence type="ECO:0000313" key="2">
    <source>
        <dbReference type="EMBL" id="UOQ72915.1"/>
    </source>
</evidence>
<accession>A0A8T9Q712</accession>
<sequence length="80" mass="8375">MNRFLSSAFFFVVLSAASAQAQTQTKSTSAAATDWSQPELDPWTINAPTKEEAAPATTTTATTNEAISYNTGWSSAPASA</sequence>
<feature type="chain" id="PRO_5035776524" evidence="1">
    <location>
        <begin position="22"/>
        <end position="80"/>
    </location>
</feature>
<dbReference type="AlphaFoldDB" id="A0A8T9Q712"/>
<keyword evidence="1" id="KW-0732">Signal</keyword>
<evidence type="ECO:0000313" key="3">
    <source>
        <dbReference type="Proteomes" id="UP000831796"/>
    </source>
</evidence>
<protein>
    <submittedName>
        <fullName evidence="2">Uncharacterized protein</fullName>
    </submittedName>
</protein>
<dbReference type="RefSeq" id="WP_244676273.1">
    <property type="nucleotide sequence ID" value="NZ_CP095046.1"/>
</dbReference>
<name>A0A8T9Q712_9BACT</name>
<evidence type="ECO:0000256" key="1">
    <source>
        <dbReference type="SAM" id="SignalP"/>
    </source>
</evidence>
<gene>
    <name evidence="2" type="ORF">MUN79_02705</name>
</gene>
<dbReference type="KEGG" id="hcu:MUN79_02705"/>
<dbReference type="EMBL" id="CP095046">
    <property type="protein sequence ID" value="UOQ72915.1"/>
    <property type="molecule type" value="Genomic_DNA"/>
</dbReference>
<dbReference type="Proteomes" id="UP000831796">
    <property type="component" value="Chromosome"/>
</dbReference>
<organism evidence="2 3">
    <name type="scientific">Hymenobacter cellulosilyticus</name>
    <dbReference type="NCBI Taxonomy" id="2932248"/>
    <lineage>
        <taxon>Bacteria</taxon>
        <taxon>Pseudomonadati</taxon>
        <taxon>Bacteroidota</taxon>
        <taxon>Cytophagia</taxon>
        <taxon>Cytophagales</taxon>
        <taxon>Hymenobacteraceae</taxon>
        <taxon>Hymenobacter</taxon>
    </lineage>
</organism>
<reference evidence="2" key="1">
    <citation type="submission" date="2022-04" db="EMBL/GenBank/DDBJ databases">
        <title>Hymenobacter sp. isolated from the air.</title>
        <authorList>
            <person name="Won M."/>
            <person name="Lee C.-M."/>
            <person name="Woen H.-Y."/>
            <person name="Kwon S.-W."/>
        </authorList>
    </citation>
    <scope>NUCLEOTIDE SEQUENCE</scope>
    <source>
        <strain evidence="2">5116S-3</strain>
    </source>
</reference>